<sequence>MLKEKGINTTKSVIDVYYDDLSTGELCQIIEANFKIVNKASEQNIKGVKTNELKTWASSLQAVEEDKKHYKDVSELKEYIKGLPEEVDKTKVSEIISITYDKIKQFKK</sequence>
<name>A0A645F301_9ZZZZ</name>
<comment type="caution">
    <text evidence="1">The sequence shown here is derived from an EMBL/GenBank/DDBJ whole genome shotgun (WGS) entry which is preliminary data.</text>
</comment>
<organism evidence="1">
    <name type="scientific">bioreactor metagenome</name>
    <dbReference type="NCBI Taxonomy" id="1076179"/>
    <lineage>
        <taxon>unclassified sequences</taxon>
        <taxon>metagenomes</taxon>
        <taxon>ecological metagenomes</taxon>
    </lineage>
</organism>
<protein>
    <submittedName>
        <fullName evidence="1">Uncharacterized protein</fullName>
    </submittedName>
</protein>
<gene>
    <name evidence="1" type="ORF">SDC9_155983</name>
</gene>
<reference evidence="1" key="1">
    <citation type="submission" date="2019-08" db="EMBL/GenBank/DDBJ databases">
        <authorList>
            <person name="Kucharzyk K."/>
            <person name="Murdoch R.W."/>
            <person name="Higgins S."/>
            <person name="Loffler F."/>
        </authorList>
    </citation>
    <scope>NUCLEOTIDE SEQUENCE</scope>
</reference>
<accession>A0A645F301</accession>
<dbReference type="AlphaFoldDB" id="A0A645F301"/>
<evidence type="ECO:0000313" key="1">
    <source>
        <dbReference type="EMBL" id="MPN08698.1"/>
    </source>
</evidence>
<proteinExistence type="predicted"/>
<dbReference type="EMBL" id="VSSQ01054785">
    <property type="protein sequence ID" value="MPN08698.1"/>
    <property type="molecule type" value="Genomic_DNA"/>
</dbReference>